<evidence type="ECO:0008006" key="4">
    <source>
        <dbReference type="Google" id="ProtNLM"/>
    </source>
</evidence>
<gene>
    <name evidence="2" type="ORF">ARC23_04205</name>
</gene>
<evidence type="ECO:0000256" key="1">
    <source>
        <dbReference type="SAM" id="MobiDB-lite"/>
    </source>
</evidence>
<dbReference type="EMBL" id="LLXV01000013">
    <property type="protein sequence ID" value="KRG52708.1"/>
    <property type="molecule type" value="Genomic_DNA"/>
</dbReference>
<dbReference type="Proteomes" id="UP000051757">
    <property type="component" value="Unassembled WGS sequence"/>
</dbReference>
<protein>
    <recommendedName>
        <fullName evidence="4">Phage protein</fullName>
    </recommendedName>
</protein>
<dbReference type="AlphaFoldDB" id="A0A0R0BH13"/>
<feature type="region of interest" description="Disordered" evidence="1">
    <location>
        <begin position="194"/>
        <end position="213"/>
    </location>
</feature>
<reference evidence="2 3" key="1">
    <citation type="journal article" date="2016" name="Front. Microbiol.">
        <title>Genome Sequence of Type Strains of Genus Stenotrophomonas.</title>
        <authorList>
            <person name="Patil P.P."/>
            <person name="Midha S."/>
            <person name="Kumar S."/>
            <person name="Patil P.B."/>
        </authorList>
    </citation>
    <scope>NUCLEOTIDE SEQUENCE [LARGE SCALE GENOMIC DNA]</scope>
    <source>
        <strain evidence="2 3">LMG 978</strain>
    </source>
</reference>
<sequence length="213" mass="23844">MTSQVQICNLALGKLAQDITITSLTERSKEARVFSRLWEPMRDLVLADRLWPWAMKAQRLAVAAEAPMPGWEIRYARPADCITVLTITDDHGMRAGRRLSRWCEPQFRQCHGIQFEQAMGTDGTSLLCDQAEAYLIYVARVEDPERYPAHFVDALACKLAEEGAPTIIGANGFSNKSGLKQLYQLALSQAAAHDFNEADEDERQPSMAQMARA</sequence>
<dbReference type="OrthoDB" id="7278537at2"/>
<evidence type="ECO:0000313" key="3">
    <source>
        <dbReference type="Proteomes" id="UP000051757"/>
    </source>
</evidence>
<comment type="caution">
    <text evidence="2">The sequence shown here is derived from an EMBL/GenBank/DDBJ whole genome shotgun (WGS) entry which is preliminary data.</text>
</comment>
<proteinExistence type="predicted"/>
<keyword evidence="3" id="KW-1185">Reference proteome</keyword>
<accession>A0A0R0BH13</accession>
<name>A0A0R0BH13_9GAMM</name>
<evidence type="ECO:0000313" key="2">
    <source>
        <dbReference type="EMBL" id="KRG52708.1"/>
    </source>
</evidence>
<organism evidence="2 3">
    <name type="scientific">Stenotrophomonas beteli</name>
    <dbReference type="NCBI Taxonomy" id="3384461"/>
    <lineage>
        <taxon>Bacteria</taxon>
        <taxon>Pseudomonadati</taxon>
        <taxon>Pseudomonadota</taxon>
        <taxon>Gammaproteobacteria</taxon>
        <taxon>Lysobacterales</taxon>
        <taxon>Lysobacteraceae</taxon>
        <taxon>Stenotrophomonas</taxon>
        <taxon>Stenotrophomonas maltophilia group</taxon>
    </lineage>
</organism>